<keyword evidence="6" id="KW-0446">Lipid-binding</keyword>
<accession>A0AAN8EWM5</accession>
<evidence type="ECO:0000256" key="1">
    <source>
        <dbReference type="ARBA" id="ARBA00004613"/>
    </source>
</evidence>
<comment type="similarity">
    <text evidence="2">Belongs to the fatty-acid and retinol-binding protein (FARBP) family.</text>
</comment>
<evidence type="ECO:0000256" key="3">
    <source>
        <dbReference type="ARBA" id="ARBA00022525"/>
    </source>
</evidence>
<comment type="caution">
    <text evidence="7">The sequence shown here is derived from an EMBL/GenBank/DDBJ whole genome shotgun (WGS) entry which is preliminary data.</text>
</comment>
<dbReference type="Proteomes" id="UP001331761">
    <property type="component" value="Unassembled WGS sequence"/>
</dbReference>
<dbReference type="GO" id="GO:0008289">
    <property type="term" value="F:lipid binding"/>
    <property type="evidence" value="ECO:0007669"/>
    <property type="project" value="UniProtKB-KW"/>
</dbReference>
<sequence>MPSDQPAIVAGKSVQWSVKPVGRTRHALLKIRDRKQRDVMICDLPPNVKCLFPKENLEFAGSISENEAKTLKEVFAKHSTFDEIGEMIEAVEAKSPELSKRMRDVLAKNCSRLNDLTPAAVDYSKKCIHFVTNVMCNLTLGKQLTFDEADKLHKAFKELSTEDQAALKKKNPDVNF</sequence>
<dbReference type="Gene3D" id="1.20.120.1100">
    <property type="match status" value="1"/>
</dbReference>
<dbReference type="GO" id="GO:0005576">
    <property type="term" value="C:extracellular region"/>
    <property type="evidence" value="ECO:0007669"/>
    <property type="project" value="UniProtKB-SubCell"/>
</dbReference>
<name>A0AAN8EWM5_TRICO</name>
<evidence type="ECO:0000313" key="7">
    <source>
        <dbReference type="EMBL" id="KAK5967522.1"/>
    </source>
</evidence>
<evidence type="ECO:0000256" key="6">
    <source>
        <dbReference type="ARBA" id="ARBA00023121"/>
    </source>
</evidence>
<dbReference type="AlphaFoldDB" id="A0AAN8EWM5"/>
<evidence type="ECO:0000313" key="8">
    <source>
        <dbReference type="Proteomes" id="UP001331761"/>
    </source>
</evidence>
<dbReference type="Pfam" id="PF05823">
    <property type="entry name" value="Gp-FAR-1"/>
    <property type="match status" value="1"/>
</dbReference>
<keyword evidence="3" id="KW-0964">Secreted</keyword>
<keyword evidence="4" id="KW-0732">Signal</keyword>
<evidence type="ECO:0000256" key="4">
    <source>
        <dbReference type="ARBA" id="ARBA00022729"/>
    </source>
</evidence>
<gene>
    <name evidence="7" type="ORF">GCK32_001891</name>
</gene>
<keyword evidence="8" id="KW-1185">Reference proteome</keyword>
<dbReference type="InterPro" id="IPR008632">
    <property type="entry name" value="Gp-FAR-1"/>
</dbReference>
<keyword evidence="5" id="KW-0175">Coiled coil</keyword>
<dbReference type="EMBL" id="WIXE01022401">
    <property type="protein sequence ID" value="KAK5967522.1"/>
    <property type="molecule type" value="Genomic_DNA"/>
</dbReference>
<organism evidence="7 8">
    <name type="scientific">Trichostrongylus colubriformis</name>
    <name type="common">Black scour worm</name>
    <dbReference type="NCBI Taxonomy" id="6319"/>
    <lineage>
        <taxon>Eukaryota</taxon>
        <taxon>Metazoa</taxon>
        <taxon>Ecdysozoa</taxon>
        <taxon>Nematoda</taxon>
        <taxon>Chromadorea</taxon>
        <taxon>Rhabditida</taxon>
        <taxon>Rhabditina</taxon>
        <taxon>Rhabditomorpha</taxon>
        <taxon>Strongyloidea</taxon>
        <taxon>Trichostrongylidae</taxon>
        <taxon>Trichostrongylus</taxon>
    </lineage>
</organism>
<protein>
    <submittedName>
        <fullName evidence="7">Uncharacterized protein</fullName>
    </submittedName>
</protein>
<evidence type="ECO:0000256" key="2">
    <source>
        <dbReference type="ARBA" id="ARBA00006648"/>
    </source>
</evidence>
<comment type="subcellular location">
    <subcellularLocation>
        <location evidence="1">Secreted</location>
    </subcellularLocation>
</comment>
<reference evidence="7 8" key="1">
    <citation type="submission" date="2019-10" db="EMBL/GenBank/DDBJ databases">
        <title>Assembly and Annotation for the nematode Trichostrongylus colubriformis.</title>
        <authorList>
            <person name="Martin J."/>
        </authorList>
    </citation>
    <scope>NUCLEOTIDE SEQUENCE [LARGE SCALE GENOMIC DNA]</scope>
    <source>
        <strain evidence="7">G859</strain>
        <tissue evidence="7">Whole worm</tissue>
    </source>
</reference>
<proteinExistence type="inferred from homology"/>
<evidence type="ECO:0000256" key="5">
    <source>
        <dbReference type="ARBA" id="ARBA00023054"/>
    </source>
</evidence>